<dbReference type="AlphaFoldDB" id="A0A6A6SC36"/>
<dbReference type="SUPFAM" id="SSF81383">
    <property type="entry name" value="F-box domain"/>
    <property type="match status" value="1"/>
</dbReference>
<keyword evidence="3" id="KW-1185">Reference proteome</keyword>
<dbReference type="Proteomes" id="UP000799753">
    <property type="component" value="Unassembled WGS sequence"/>
</dbReference>
<dbReference type="EMBL" id="MU006777">
    <property type="protein sequence ID" value="KAF2645329.1"/>
    <property type="molecule type" value="Genomic_DNA"/>
</dbReference>
<sequence>MKLRRPRSHRSPPPSNPSTSPKPGDKKIPNIYPQPQPAPILTLPLELLQQISSYLPPTTTASFSLTTRYIYYAIGTLPLQTHLTHPSSPSPCTLSEPYLPRSLSAPLSRIERRKRLEILEQAFPSHWYCAWCDRFHARALLGGPKTFLREVKRDCAEFNSYLHHGWGYVLCFHHVRLAVNRALWGPEFGLGEEDFLFEEGVRGKRVGRLGGVALWLRIRGKVVKGRFLLCAGFRVGFKDGGGSLLARDVVSLVLPLLPQIVAGHRDSHGPHTGLARAIEKALLSPLSSSSSSACRGNAGETEQCSFCATDFSISSSHPLSSSGNEAAKTVLEISVWRDLGDGRSPFDMGWRAHGELGNGKTGLGAYVARGLGVEVGGIRRRFEER</sequence>
<dbReference type="OrthoDB" id="3766406at2759"/>
<evidence type="ECO:0000313" key="3">
    <source>
        <dbReference type="Proteomes" id="UP000799753"/>
    </source>
</evidence>
<dbReference type="InterPro" id="IPR036047">
    <property type="entry name" value="F-box-like_dom_sf"/>
</dbReference>
<organism evidence="2 3">
    <name type="scientific">Massarina eburnea CBS 473.64</name>
    <dbReference type="NCBI Taxonomy" id="1395130"/>
    <lineage>
        <taxon>Eukaryota</taxon>
        <taxon>Fungi</taxon>
        <taxon>Dikarya</taxon>
        <taxon>Ascomycota</taxon>
        <taxon>Pezizomycotina</taxon>
        <taxon>Dothideomycetes</taxon>
        <taxon>Pleosporomycetidae</taxon>
        <taxon>Pleosporales</taxon>
        <taxon>Massarineae</taxon>
        <taxon>Massarinaceae</taxon>
        <taxon>Massarina</taxon>
    </lineage>
</organism>
<gene>
    <name evidence="2" type="ORF">P280DRAFT_545313</name>
</gene>
<evidence type="ECO:0008006" key="4">
    <source>
        <dbReference type="Google" id="ProtNLM"/>
    </source>
</evidence>
<proteinExistence type="predicted"/>
<name>A0A6A6SC36_9PLEO</name>
<feature type="compositionally biased region" description="Basic residues" evidence="1">
    <location>
        <begin position="1"/>
        <end position="10"/>
    </location>
</feature>
<evidence type="ECO:0000313" key="2">
    <source>
        <dbReference type="EMBL" id="KAF2645329.1"/>
    </source>
</evidence>
<accession>A0A6A6SC36</accession>
<reference evidence="2" key="1">
    <citation type="journal article" date="2020" name="Stud. Mycol.">
        <title>101 Dothideomycetes genomes: a test case for predicting lifestyles and emergence of pathogens.</title>
        <authorList>
            <person name="Haridas S."/>
            <person name="Albert R."/>
            <person name="Binder M."/>
            <person name="Bloem J."/>
            <person name="Labutti K."/>
            <person name="Salamov A."/>
            <person name="Andreopoulos B."/>
            <person name="Baker S."/>
            <person name="Barry K."/>
            <person name="Bills G."/>
            <person name="Bluhm B."/>
            <person name="Cannon C."/>
            <person name="Castanera R."/>
            <person name="Culley D."/>
            <person name="Daum C."/>
            <person name="Ezra D."/>
            <person name="Gonzalez J."/>
            <person name="Henrissat B."/>
            <person name="Kuo A."/>
            <person name="Liang C."/>
            <person name="Lipzen A."/>
            <person name="Lutzoni F."/>
            <person name="Magnuson J."/>
            <person name="Mondo S."/>
            <person name="Nolan M."/>
            <person name="Ohm R."/>
            <person name="Pangilinan J."/>
            <person name="Park H.-J."/>
            <person name="Ramirez L."/>
            <person name="Alfaro M."/>
            <person name="Sun H."/>
            <person name="Tritt A."/>
            <person name="Yoshinaga Y."/>
            <person name="Zwiers L.-H."/>
            <person name="Turgeon B."/>
            <person name="Goodwin S."/>
            <person name="Spatafora J."/>
            <person name="Crous P."/>
            <person name="Grigoriev I."/>
        </authorList>
    </citation>
    <scope>NUCLEOTIDE SEQUENCE</scope>
    <source>
        <strain evidence="2">CBS 473.64</strain>
    </source>
</reference>
<protein>
    <recommendedName>
        <fullName evidence="4">F-box domain-containing protein</fullName>
    </recommendedName>
</protein>
<feature type="region of interest" description="Disordered" evidence="1">
    <location>
        <begin position="1"/>
        <end position="33"/>
    </location>
</feature>
<evidence type="ECO:0000256" key="1">
    <source>
        <dbReference type="SAM" id="MobiDB-lite"/>
    </source>
</evidence>